<gene>
    <name evidence="2" type="ORF">DM860_006056</name>
</gene>
<feature type="compositionally biased region" description="Low complexity" evidence="1">
    <location>
        <begin position="30"/>
        <end position="97"/>
    </location>
</feature>
<comment type="caution">
    <text evidence="2">The sequence shown here is derived from an EMBL/GenBank/DDBJ whole genome shotgun (WGS) entry which is preliminary data.</text>
</comment>
<dbReference type="Proteomes" id="UP000249390">
    <property type="component" value="Unassembled WGS sequence"/>
</dbReference>
<dbReference type="AlphaFoldDB" id="A0A328DJC6"/>
<reference evidence="2 3" key="1">
    <citation type="submission" date="2018-06" db="EMBL/GenBank/DDBJ databases">
        <title>The Genome of Cuscuta australis (Dodder) Provides Insight into the Evolution of Plant Parasitism.</title>
        <authorList>
            <person name="Liu H."/>
        </authorList>
    </citation>
    <scope>NUCLEOTIDE SEQUENCE [LARGE SCALE GENOMIC DNA]</scope>
    <source>
        <strain evidence="3">cv. Yunnan</strain>
        <tissue evidence="2">Vines</tissue>
    </source>
</reference>
<name>A0A328DJC6_9ASTE</name>
<dbReference type="PANTHER" id="PTHR35312:SF1">
    <property type="entry name" value="OS07G0641800 PROTEIN"/>
    <property type="match status" value="1"/>
</dbReference>
<sequence length="180" mass="20577">MDELEFHRLLEHFPVIRTRDYDFETEKRLSASLSSRSLETSRSARNLEASKSSRSLEASKSSRSLEAASKSSKKLATSKSSRNFSTSRSSRNLASSRSSRKLMTSKTLLREFVERVNKGGLEAKESNSHDAFWDKVKLVAEKQVGPEEAERFLRNFQEVYRKVVYEELSSDAARKFLKSP</sequence>
<dbReference type="PANTHER" id="PTHR35312">
    <property type="entry name" value="OS07G0641800 PROTEIN"/>
    <property type="match status" value="1"/>
</dbReference>
<feature type="region of interest" description="Disordered" evidence="1">
    <location>
        <begin position="29"/>
        <end position="102"/>
    </location>
</feature>
<dbReference type="EMBL" id="NQVE01000125">
    <property type="protein sequence ID" value="RAL45902.1"/>
    <property type="molecule type" value="Genomic_DNA"/>
</dbReference>
<proteinExistence type="predicted"/>
<protein>
    <submittedName>
        <fullName evidence="2">Uncharacterized protein</fullName>
    </submittedName>
</protein>
<evidence type="ECO:0000313" key="2">
    <source>
        <dbReference type="EMBL" id="RAL45902.1"/>
    </source>
</evidence>
<accession>A0A328DJC6</accession>
<organism evidence="2 3">
    <name type="scientific">Cuscuta australis</name>
    <dbReference type="NCBI Taxonomy" id="267555"/>
    <lineage>
        <taxon>Eukaryota</taxon>
        <taxon>Viridiplantae</taxon>
        <taxon>Streptophyta</taxon>
        <taxon>Embryophyta</taxon>
        <taxon>Tracheophyta</taxon>
        <taxon>Spermatophyta</taxon>
        <taxon>Magnoliopsida</taxon>
        <taxon>eudicotyledons</taxon>
        <taxon>Gunneridae</taxon>
        <taxon>Pentapetalae</taxon>
        <taxon>asterids</taxon>
        <taxon>lamiids</taxon>
        <taxon>Solanales</taxon>
        <taxon>Convolvulaceae</taxon>
        <taxon>Cuscuteae</taxon>
        <taxon>Cuscuta</taxon>
        <taxon>Cuscuta subgen. Grammica</taxon>
        <taxon>Cuscuta sect. Cleistogrammica</taxon>
    </lineage>
</organism>
<evidence type="ECO:0000313" key="3">
    <source>
        <dbReference type="Proteomes" id="UP000249390"/>
    </source>
</evidence>
<keyword evidence="3" id="KW-1185">Reference proteome</keyword>
<evidence type="ECO:0000256" key="1">
    <source>
        <dbReference type="SAM" id="MobiDB-lite"/>
    </source>
</evidence>